<name>A0A6A7AYL2_9PLEO</name>
<organism evidence="2 3">
    <name type="scientific">Plenodomus tracheiphilus IPT5</name>
    <dbReference type="NCBI Taxonomy" id="1408161"/>
    <lineage>
        <taxon>Eukaryota</taxon>
        <taxon>Fungi</taxon>
        <taxon>Dikarya</taxon>
        <taxon>Ascomycota</taxon>
        <taxon>Pezizomycotina</taxon>
        <taxon>Dothideomycetes</taxon>
        <taxon>Pleosporomycetidae</taxon>
        <taxon>Pleosporales</taxon>
        <taxon>Pleosporineae</taxon>
        <taxon>Leptosphaeriaceae</taxon>
        <taxon>Plenodomus</taxon>
    </lineage>
</organism>
<evidence type="ECO:0000313" key="3">
    <source>
        <dbReference type="Proteomes" id="UP000799423"/>
    </source>
</evidence>
<feature type="domain" description="N-acetyltransferase" evidence="1">
    <location>
        <begin position="46"/>
        <end position="202"/>
    </location>
</feature>
<dbReference type="GO" id="GO:0016747">
    <property type="term" value="F:acyltransferase activity, transferring groups other than amino-acyl groups"/>
    <property type="evidence" value="ECO:0007669"/>
    <property type="project" value="InterPro"/>
</dbReference>
<reference evidence="2" key="1">
    <citation type="submission" date="2020-01" db="EMBL/GenBank/DDBJ databases">
        <authorList>
            <consortium name="DOE Joint Genome Institute"/>
            <person name="Haridas S."/>
            <person name="Albert R."/>
            <person name="Binder M."/>
            <person name="Bloem J."/>
            <person name="Labutti K."/>
            <person name="Salamov A."/>
            <person name="Andreopoulos B."/>
            <person name="Baker S.E."/>
            <person name="Barry K."/>
            <person name="Bills G."/>
            <person name="Bluhm B.H."/>
            <person name="Cannon C."/>
            <person name="Castanera R."/>
            <person name="Culley D.E."/>
            <person name="Daum C."/>
            <person name="Ezra D."/>
            <person name="Gonzalez J.B."/>
            <person name="Henrissat B."/>
            <person name="Kuo A."/>
            <person name="Liang C."/>
            <person name="Lipzen A."/>
            <person name="Lutzoni F."/>
            <person name="Magnuson J."/>
            <person name="Mondo S."/>
            <person name="Nolan M."/>
            <person name="Ohm R."/>
            <person name="Pangilinan J."/>
            <person name="Park H.-J."/>
            <person name="Ramirez L."/>
            <person name="Alfaro M."/>
            <person name="Sun H."/>
            <person name="Tritt A."/>
            <person name="Yoshinaga Y."/>
            <person name="Zwiers L.-H."/>
            <person name="Turgeon B.G."/>
            <person name="Goodwin S.B."/>
            <person name="Spatafora J.W."/>
            <person name="Crous P.W."/>
            <person name="Grigoriev I.V."/>
        </authorList>
    </citation>
    <scope>NUCLEOTIDE SEQUENCE</scope>
    <source>
        <strain evidence="2">IPT5</strain>
    </source>
</reference>
<evidence type="ECO:0000313" key="2">
    <source>
        <dbReference type="EMBL" id="KAF2848386.1"/>
    </source>
</evidence>
<dbReference type="Gene3D" id="3.40.630.30">
    <property type="match status" value="1"/>
</dbReference>
<dbReference type="AlphaFoldDB" id="A0A6A7AYL2"/>
<keyword evidence="3" id="KW-1185">Reference proteome</keyword>
<dbReference type="SUPFAM" id="SSF55729">
    <property type="entry name" value="Acyl-CoA N-acyltransferases (Nat)"/>
    <property type="match status" value="1"/>
</dbReference>
<dbReference type="OrthoDB" id="64477at2759"/>
<dbReference type="Proteomes" id="UP000799423">
    <property type="component" value="Unassembled WGS sequence"/>
</dbReference>
<sequence>PFTSPHLHYRAIRPTHDLPLFTAINADQTGYPNSNISNAKLPGATDALTYLTHCSTATLLGAIIWLPHPPSLKGRFLTNEIARLKRVEDAKGIHGTLVEDCGIAIGEIHLSLLPTHSSHHRHTELGIGILPAWQGCGYGGEAIGWAVEYAFLRVGLHRVGVRAFGWNERAVRLYERLGFCVEGREREAFWWEGGWWDGVLLGVLEGEWRARRE</sequence>
<accession>A0A6A7AYL2</accession>
<dbReference type="PANTHER" id="PTHR43415">
    <property type="entry name" value="SPERMIDINE N(1)-ACETYLTRANSFERASE"/>
    <property type="match status" value="1"/>
</dbReference>
<feature type="non-terminal residue" evidence="2">
    <location>
        <position position="1"/>
    </location>
</feature>
<dbReference type="InterPro" id="IPR000182">
    <property type="entry name" value="GNAT_dom"/>
</dbReference>
<dbReference type="InterPro" id="IPR016181">
    <property type="entry name" value="Acyl_CoA_acyltransferase"/>
</dbReference>
<dbReference type="Pfam" id="PF13302">
    <property type="entry name" value="Acetyltransf_3"/>
    <property type="match status" value="1"/>
</dbReference>
<proteinExistence type="predicted"/>
<dbReference type="PROSITE" id="PS51186">
    <property type="entry name" value="GNAT"/>
    <property type="match status" value="1"/>
</dbReference>
<dbReference type="EMBL" id="MU006318">
    <property type="protein sequence ID" value="KAF2848386.1"/>
    <property type="molecule type" value="Genomic_DNA"/>
</dbReference>
<protein>
    <submittedName>
        <fullName evidence="2">Acyl-CoA N-acyltransferase</fullName>
    </submittedName>
</protein>
<gene>
    <name evidence="2" type="ORF">T440DRAFT_357212</name>
</gene>
<feature type="non-terminal residue" evidence="2">
    <location>
        <position position="213"/>
    </location>
</feature>
<dbReference type="PANTHER" id="PTHR43415:SF3">
    <property type="entry name" value="GNAT-FAMILY ACETYLTRANSFERASE"/>
    <property type="match status" value="1"/>
</dbReference>
<evidence type="ECO:0000259" key="1">
    <source>
        <dbReference type="PROSITE" id="PS51186"/>
    </source>
</evidence>